<evidence type="ECO:0000259" key="2">
    <source>
        <dbReference type="Pfam" id="PF05116"/>
    </source>
</evidence>
<evidence type="ECO:0000256" key="1">
    <source>
        <dbReference type="ARBA" id="ARBA00022801"/>
    </source>
</evidence>
<dbReference type="PANTHER" id="PTHR46521:SF4">
    <property type="entry name" value="SUCROSE-PHOSPHATASE 2-RELATED"/>
    <property type="match status" value="1"/>
</dbReference>
<dbReference type="InterPro" id="IPR051518">
    <property type="entry name" value="Sucrose_Phosphatase"/>
</dbReference>
<proteinExistence type="predicted"/>
<dbReference type="STRING" id="33097.A0A150GV53"/>
<dbReference type="SUPFAM" id="SSF56784">
    <property type="entry name" value="HAD-like"/>
    <property type="match status" value="1"/>
</dbReference>
<dbReference type="InterPro" id="IPR023214">
    <property type="entry name" value="HAD_sf"/>
</dbReference>
<evidence type="ECO:0000313" key="4">
    <source>
        <dbReference type="Proteomes" id="UP000075714"/>
    </source>
</evidence>
<dbReference type="InterPro" id="IPR006380">
    <property type="entry name" value="SPP-like_dom"/>
</dbReference>
<feature type="domain" description="Sucrose phosphatase-like" evidence="2">
    <location>
        <begin position="46"/>
        <end position="159"/>
    </location>
</feature>
<gene>
    <name evidence="3" type="ORF">GPECTOR_6g673</name>
</gene>
<reference evidence="4" key="1">
    <citation type="journal article" date="2016" name="Nat. Commun.">
        <title>The Gonium pectorale genome demonstrates co-option of cell cycle regulation during the evolution of multicellularity.</title>
        <authorList>
            <person name="Hanschen E.R."/>
            <person name="Marriage T.N."/>
            <person name="Ferris P.J."/>
            <person name="Hamaji T."/>
            <person name="Toyoda A."/>
            <person name="Fujiyama A."/>
            <person name="Neme R."/>
            <person name="Noguchi H."/>
            <person name="Minakuchi Y."/>
            <person name="Suzuki M."/>
            <person name="Kawai-Toyooka H."/>
            <person name="Smith D.R."/>
            <person name="Sparks H."/>
            <person name="Anderson J."/>
            <person name="Bakaric R."/>
            <person name="Luria V."/>
            <person name="Karger A."/>
            <person name="Kirschner M.W."/>
            <person name="Durand P.M."/>
            <person name="Michod R.E."/>
            <person name="Nozaki H."/>
            <person name="Olson B.J."/>
        </authorList>
    </citation>
    <scope>NUCLEOTIDE SEQUENCE [LARGE SCALE GENOMIC DNA]</scope>
    <source>
        <strain evidence="4">NIES-2863</strain>
    </source>
</reference>
<dbReference type="Gene3D" id="3.40.50.1000">
    <property type="entry name" value="HAD superfamily/HAD-like"/>
    <property type="match status" value="1"/>
</dbReference>
<dbReference type="Gene3D" id="3.90.1070.10">
    <property type="match status" value="1"/>
</dbReference>
<protein>
    <recommendedName>
        <fullName evidence="2">Sucrose phosphatase-like domain-containing protein</fullName>
    </recommendedName>
</protein>
<dbReference type="Pfam" id="PF05116">
    <property type="entry name" value="S6PP"/>
    <property type="match status" value="1"/>
</dbReference>
<dbReference type="PANTHER" id="PTHR46521">
    <property type="entry name" value="SUCROSE-PHOSPHATASE 2-RELATED"/>
    <property type="match status" value="1"/>
</dbReference>
<organism evidence="3 4">
    <name type="scientific">Gonium pectorale</name>
    <name type="common">Green alga</name>
    <dbReference type="NCBI Taxonomy" id="33097"/>
    <lineage>
        <taxon>Eukaryota</taxon>
        <taxon>Viridiplantae</taxon>
        <taxon>Chlorophyta</taxon>
        <taxon>core chlorophytes</taxon>
        <taxon>Chlorophyceae</taxon>
        <taxon>CS clade</taxon>
        <taxon>Chlamydomonadales</taxon>
        <taxon>Volvocaceae</taxon>
        <taxon>Gonium</taxon>
    </lineage>
</organism>
<dbReference type="OrthoDB" id="531008at2759"/>
<comment type="caution">
    <text evidence="3">The sequence shown here is derived from an EMBL/GenBank/DDBJ whole genome shotgun (WGS) entry which is preliminary data.</text>
</comment>
<dbReference type="EMBL" id="LSYV01000007">
    <property type="protein sequence ID" value="KXZ53756.1"/>
    <property type="molecule type" value="Genomic_DNA"/>
</dbReference>
<dbReference type="Proteomes" id="UP000075714">
    <property type="component" value="Unassembled WGS sequence"/>
</dbReference>
<sequence>MVQNEDPTHRRLLTFNTVWHSAASHDSLLVYSTGRSPDLYHRLWVDSEQRRHKLSFHLERGGGGDSGAGANSREPQAVLRELQVVYSGGRDVDLLAEGAGKGAALAHLLGRLRDAGLAPTDGVQVNGDSGNDIELFTVPGVRGCVVANAYPELREFAARAVGAAKAAAIKAVEAGDCGGSQARECAVFEATEPCAGGILQALRHFWSLPPDCFHDAGASARHADDDAAGGAPGPSLPAQALVVAAAHMSQVADGAVAACGSVAAAAAATAAGGVWLDRVQVEAVRPEAVTGASRGSGGAPPPLDVPPVAAEGVAVGAWTVRCQAFKLLPNGHRDTGCMSAVDFAVHARSAEERAAAAVAGGMGAPDQAGSYQATRLRSVPIDMQDIVLPPVES</sequence>
<evidence type="ECO:0000313" key="3">
    <source>
        <dbReference type="EMBL" id="KXZ53756.1"/>
    </source>
</evidence>
<keyword evidence="1" id="KW-0378">Hydrolase</keyword>
<dbReference type="InterPro" id="IPR036412">
    <property type="entry name" value="HAD-like_sf"/>
</dbReference>
<keyword evidence="4" id="KW-1185">Reference proteome</keyword>
<accession>A0A150GV53</accession>
<name>A0A150GV53_GONPE</name>
<dbReference type="AlphaFoldDB" id="A0A150GV53"/>
<dbReference type="GO" id="GO:0016787">
    <property type="term" value="F:hydrolase activity"/>
    <property type="evidence" value="ECO:0007669"/>
    <property type="project" value="UniProtKB-KW"/>
</dbReference>